<dbReference type="STRING" id="315358.SERIO_v1c00260"/>
<keyword evidence="1" id="KW-1133">Transmembrane helix</keyword>
<name>A0A0H3XJY8_9MOLU</name>
<proteinExistence type="predicted"/>
<protein>
    <recommendedName>
        <fullName evidence="4">Transmembrane protein</fullName>
    </recommendedName>
</protein>
<accession>A0A0H3XJY8</accession>
<reference evidence="2 3" key="1">
    <citation type="journal article" date="2015" name="Genome Biol. Evol.">
        <title>Found and Lost: The Fates of Horizontally Acquired Genes in Arthropod-Symbiotic Spiroplasma.</title>
        <authorList>
            <person name="Lo W.S."/>
            <person name="Gasparich G.E."/>
            <person name="Kuo C.H."/>
        </authorList>
    </citation>
    <scope>NUCLEOTIDE SEQUENCE [LARGE SCALE GENOMIC DNA]</scope>
    <source>
        <strain evidence="3">TDA-040725-5</strain>
    </source>
</reference>
<organism evidence="2 3">
    <name type="scientific">Spiroplasma eriocheiris</name>
    <dbReference type="NCBI Taxonomy" id="315358"/>
    <lineage>
        <taxon>Bacteria</taxon>
        <taxon>Bacillati</taxon>
        <taxon>Mycoplasmatota</taxon>
        <taxon>Mollicutes</taxon>
        <taxon>Entomoplasmatales</taxon>
        <taxon>Spiroplasmataceae</taxon>
        <taxon>Spiroplasma</taxon>
    </lineage>
</organism>
<dbReference type="KEGG" id="seri:SERIO_v1c00260"/>
<gene>
    <name evidence="2" type="ORF">SERIO_v1c00260</name>
</gene>
<feature type="transmembrane region" description="Helical" evidence="1">
    <location>
        <begin position="29"/>
        <end position="51"/>
    </location>
</feature>
<reference evidence="3" key="2">
    <citation type="submission" date="2015-06" db="EMBL/GenBank/DDBJ databases">
        <title>Complete genome sequence of Spiroplasma eriocheiris TDA-040725-5 (DSM 21848).</title>
        <authorList>
            <person name="Lo W.-S."/>
            <person name="Kuo C.-H."/>
        </authorList>
    </citation>
    <scope>NUCLEOTIDE SEQUENCE [LARGE SCALE GENOMIC DNA]</scope>
    <source>
        <strain evidence="3">TDA-040725-5</strain>
    </source>
</reference>
<keyword evidence="1" id="KW-0812">Transmembrane</keyword>
<keyword evidence="3" id="KW-1185">Reference proteome</keyword>
<dbReference type="AlphaFoldDB" id="A0A0H3XJY8"/>
<evidence type="ECO:0000313" key="2">
    <source>
        <dbReference type="EMBL" id="AKM53634.1"/>
    </source>
</evidence>
<sequence length="74" mass="7928">MGIFLIIFCCVQIAPIILCSLVLRGHAKSNIAAGVVSLIFSGLIGGILILVGKYGPVQPQPNQWEQQPQPTRAE</sequence>
<keyword evidence="1" id="KW-0472">Membrane</keyword>
<dbReference type="Proteomes" id="UP000035661">
    <property type="component" value="Chromosome"/>
</dbReference>
<evidence type="ECO:0000256" key="1">
    <source>
        <dbReference type="SAM" id="Phobius"/>
    </source>
</evidence>
<evidence type="ECO:0000313" key="3">
    <source>
        <dbReference type="Proteomes" id="UP000035661"/>
    </source>
</evidence>
<dbReference type="EMBL" id="CP011856">
    <property type="protein sequence ID" value="AKM53634.1"/>
    <property type="molecule type" value="Genomic_DNA"/>
</dbReference>
<evidence type="ECO:0008006" key="4">
    <source>
        <dbReference type="Google" id="ProtNLM"/>
    </source>
</evidence>
<dbReference type="PATRIC" id="fig|743698.3.peg.26"/>